<evidence type="ECO:0000256" key="2">
    <source>
        <dbReference type="ARBA" id="ARBA00022490"/>
    </source>
</evidence>
<evidence type="ECO:0000259" key="6">
    <source>
        <dbReference type="PROSITE" id="PS50075"/>
    </source>
</evidence>
<dbReference type="OrthoDB" id="677810at2"/>
<dbReference type="Proteomes" id="UP000280935">
    <property type="component" value="Unassembled WGS sequence"/>
</dbReference>
<dbReference type="NCBIfam" id="TIGR01688">
    <property type="entry name" value="dltC"/>
    <property type="match status" value="1"/>
</dbReference>
<dbReference type="GO" id="GO:0016874">
    <property type="term" value="F:ligase activity"/>
    <property type="evidence" value="ECO:0007669"/>
    <property type="project" value="UniProtKB-KW"/>
</dbReference>
<evidence type="ECO:0000313" key="8">
    <source>
        <dbReference type="Proteomes" id="UP000280935"/>
    </source>
</evidence>
<dbReference type="PROSITE" id="PS50075">
    <property type="entry name" value="CARRIER"/>
    <property type="match status" value="1"/>
</dbReference>
<comment type="caution">
    <text evidence="7">The sequence shown here is derived from an EMBL/GenBank/DDBJ whole genome shotgun (WGS) entry which is preliminary data.</text>
</comment>
<keyword evidence="1 5" id="KW-0596">Phosphopantetheine</keyword>
<feature type="modified residue" description="O-(pantetheine 4'-phosphoryl)serine" evidence="5">
    <location>
        <position position="34"/>
    </location>
</feature>
<dbReference type="EMBL" id="RQYT01000075">
    <property type="protein sequence ID" value="RRD47238.1"/>
    <property type="molecule type" value="Genomic_DNA"/>
</dbReference>
<dbReference type="GO" id="GO:0070395">
    <property type="term" value="P:lipoteichoic acid biosynthetic process"/>
    <property type="evidence" value="ECO:0007669"/>
    <property type="project" value="UniProtKB-UniRule"/>
</dbReference>
<dbReference type="GO" id="GO:0036370">
    <property type="term" value="F:D-alanyl carrier activity"/>
    <property type="evidence" value="ECO:0007669"/>
    <property type="project" value="UniProtKB-UniRule"/>
</dbReference>
<protein>
    <recommendedName>
        <fullName evidence="5">D-alanyl carrier protein</fullName>
        <shortName evidence="5">DCP</shortName>
    </recommendedName>
    <alternativeName>
        <fullName evidence="5">D-alanine--poly(phosphoribitol) ligase subunit 2</fullName>
    </alternativeName>
</protein>
<name>A0A3P1WN45_9ACTN</name>
<gene>
    <name evidence="5 7" type="primary">dltC</name>
    <name evidence="7" type="ORF">EII35_15160</name>
</gene>
<comment type="function">
    <text evidence="5">Carrier protein involved in the D-alanylation of lipoteichoic acid (LTA). The loading of thioester-linked D-alanine onto DltC is catalyzed by D-alanine--D-alanyl carrier protein ligase DltA. The DltC-carried D-alanyl group is further transferred to cell membrane phosphatidylglycerol (PG) by forming an ester bond, probably catalyzed by DltD. D-alanylation of LTA plays an important role in modulating the properties of the cell wall in Gram-positive bacteria, influencing the net charge of the cell wall.</text>
</comment>
<comment type="PTM">
    <text evidence="5">4'-phosphopantetheine is transferred from CoA to a specific serine of apo-DCP.</text>
</comment>
<dbReference type="HAMAP" id="MF_00565">
    <property type="entry name" value="DltC"/>
    <property type="match status" value="1"/>
</dbReference>
<comment type="similarity">
    <text evidence="5">Belongs to the DltC family.</text>
</comment>
<evidence type="ECO:0000256" key="1">
    <source>
        <dbReference type="ARBA" id="ARBA00022450"/>
    </source>
</evidence>
<sequence>MKAKVSSLLVGVCGTEEILAEPDLDLFEAGLMDSMGFVELLYGLETELDVVISPTEVDRDDVSTLNKIVALVSERS</sequence>
<dbReference type="NCBIfam" id="NF003464">
    <property type="entry name" value="PRK05087.1"/>
    <property type="match status" value="1"/>
</dbReference>
<reference evidence="7 8" key="1">
    <citation type="submission" date="2018-11" db="EMBL/GenBank/DDBJ databases">
        <title>Genomes From Bacteria Associated with the Canine Oral Cavity: a Test Case for Automated Genome-Based Taxonomic Assignment.</title>
        <authorList>
            <person name="Coil D.A."/>
            <person name="Jospin G."/>
            <person name="Darling A.E."/>
            <person name="Wallis C."/>
            <person name="Davis I.J."/>
            <person name="Harris S."/>
            <person name="Eisen J.A."/>
            <person name="Holcombe L.J."/>
            <person name="O'Flynn C."/>
        </authorList>
    </citation>
    <scope>NUCLEOTIDE SEQUENCE [LARGE SCALE GENOMIC DNA]</scope>
    <source>
        <strain evidence="7 8">OH2822_COT-296</strain>
    </source>
</reference>
<dbReference type="SUPFAM" id="SSF47336">
    <property type="entry name" value="ACP-like"/>
    <property type="match status" value="1"/>
</dbReference>
<comment type="pathway">
    <text evidence="5">Cell wall biogenesis; lipoteichoic acid biosynthesis.</text>
</comment>
<evidence type="ECO:0000256" key="5">
    <source>
        <dbReference type="HAMAP-Rule" id="MF_00565"/>
    </source>
</evidence>
<dbReference type="GO" id="GO:0005737">
    <property type="term" value="C:cytoplasm"/>
    <property type="evidence" value="ECO:0007669"/>
    <property type="project" value="UniProtKB-SubCell"/>
</dbReference>
<keyword evidence="3 5" id="KW-0597">Phosphoprotein</keyword>
<dbReference type="InterPro" id="IPR003230">
    <property type="entry name" value="DltC"/>
</dbReference>
<keyword evidence="4 5" id="KW-0961">Cell wall biogenesis/degradation</keyword>
<dbReference type="GO" id="GO:0071555">
    <property type="term" value="P:cell wall organization"/>
    <property type="evidence" value="ECO:0007669"/>
    <property type="project" value="UniProtKB-KW"/>
</dbReference>
<organism evidence="7 8">
    <name type="scientific">Arachnia propionica</name>
    <dbReference type="NCBI Taxonomy" id="1750"/>
    <lineage>
        <taxon>Bacteria</taxon>
        <taxon>Bacillati</taxon>
        <taxon>Actinomycetota</taxon>
        <taxon>Actinomycetes</taxon>
        <taxon>Propionibacteriales</taxon>
        <taxon>Propionibacteriaceae</taxon>
        <taxon>Arachnia</taxon>
    </lineage>
</organism>
<dbReference type="Gene3D" id="1.10.1200.10">
    <property type="entry name" value="ACP-like"/>
    <property type="match status" value="1"/>
</dbReference>
<evidence type="ECO:0000313" key="7">
    <source>
        <dbReference type="EMBL" id="RRD47238.1"/>
    </source>
</evidence>
<keyword evidence="7" id="KW-0436">Ligase</keyword>
<comment type="subcellular location">
    <subcellularLocation>
        <location evidence="5">Cytoplasm</location>
    </subcellularLocation>
</comment>
<dbReference type="AlphaFoldDB" id="A0A3P1WN45"/>
<evidence type="ECO:0000256" key="4">
    <source>
        <dbReference type="ARBA" id="ARBA00023316"/>
    </source>
</evidence>
<keyword evidence="2 5" id="KW-0963">Cytoplasm</keyword>
<evidence type="ECO:0000256" key="3">
    <source>
        <dbReference type="ARBA" id="ARBA00022553"/>
    </source>
</evidence>
<dbReference type="UniPathway" id="UPA00556"/>
<accession>A0A3P1WN45</accession>
<dbReference type="InterPro" id="IPR036736">
    <property type="entry name" value="ACP-like_sf"/>
</dbReference>
<dbReference type="InterPro" id="IPR009081">
    <property type="entry name" value="PP-bd_ACP"/>
</dbReference>
<proteinExistence type="inferred from homology"/>
<feature type="domain" description="Carrier" evidence="6">
    <location>
        <begin position="1"/>
        <end position="76"/>
    </location>
</feature>
<dbReference type="Pfam" id="PF00550">
    <property type="entry name" value="PP-binding"/>
    <property type="match status" value="1"/>
</dbReference>